<protein>
    <recommendedName>
        <fullName evidence="4">Transposase</fullName>
    </recommendedName>
</protein>
<keyword evidence="3" id="KW-1185">Reference proteome</keyword>
<dbReference type="RefSeq" id="WP_138689237.1">
    <property type="nucleotide sequence ID" value="NZ_JBHSAZ010000044.1"/>
</dbReference>
<accession>A0A5S4GVG5</accession>
<evidence type="ECO:0000313" key="2">
    <source>
        <dbReference type="EMBL" id="TMR36957.1"/>
    </source>
</evidence>
<dbReference type="Pfam" id="PF19776">
    <property type="entry name" value="DUF6262"/>
    <property type="match status" value="1"/>
</dbReference>
<dbReference type="AlphaFoldDB" id="A0A5S4GVG5"/>
<reference evidence="2 3" key="1">
    <citation type="submission" date="2019-05" db="EMBL/GenBank/DDBJ databases">
        <title>Draft genome sequence of Nonomuraea zeae DSM 100528.</title>
        <authorList>
            <person name="Saricaoglu S."/>
            <person name="Isik K."/>
        </authorList>
    </citation>
    <scope>NUCLEOTIDE SEQUENCE [LARGE SCALE GENOMIC DNA]</scope>
    <source>
        <strain evidence="2 3">DSM 100528</strain>
    </source>
</reference>
<evidence type="ECO:0008006" key="4">
    <source>
        <dbReference type="Google" id="ProtNLM"/>
    </source>
</evidence>
<evidence type="ECO:0000256" key="1">
    <source>
        <dbReference type="SAM" id="MobiDB-lite"/>
    </source>
</evidence>
<gene>
    <name evidence="2" type="ORF">ETD85_09405</name>
</gene>
<dbReference type="EMBL" id="VCKX01000020">
    <property type="protein sequence ID" value="TMR36957.1"/>
    <property type="molecule type" value="Genomic_DNA"/>
</dbReference>
<feature type="region of interest" description="Disordered" evidence="1">
    <location>
        <begin position="68"/>
        <end position="89"/>
    </location>
</feature>
<dbReference type="InterPro" id="IPR046229">
    <property type="entry name" value="TnpC-like"/>
</dbReference>
<dbReference type="Proteomes" id="UP000306628">
    <property type="component" value="Unassembled WGS sequence"/>
</dbReference>
<evidence type="ECO:0000313" key="3">
    <source>
        <dbReference type="Proteomes" id="UP000306628"/>
    </source>
</evidence>
<organism evidence="2 3">
    <name type="scientific">Nonomuraea zeae</name>
    <dbReference type="NCBI Taxonomy" id="1642303"/>
    <lineage>
        <taxon>Bacteria</taxon>
        <taxon>Bacillati</taxon>
        <taxon>Actinomycetota</taxon>
        <taxon>Actinomycetes</taxon>
        <taxon>Streptosporangiales</taxon>
        <taxon>Streptosporangiaceae</taxon>
        <taxon>Nonomuraea</taxon>
    </lineage>
</organism>
<sequence>MSTDHAARRVAALHRARADEAARKRQAVLDTLQKMAGNGVRVTLDLVARQADVSRQFLYSDSELRASVEQARNTPPSAPHHDLSEDSGGLRTDLLLAREEIKRLRTENAKLKTKLIGMSPAPS</sequence>
<comment type="caution">
    <text evidence="2">The sequence shown here is derived from an EMBL/GenBank/DDBJ whole genome shotgun (WGS) entry which is preliminary data.</text>
</comment>
<dbReference type="OrthoDB" id="3400214at2"/>
<proteinExistence type="predicted"/>
<name>A0A5S4GVG5_9ACTN</name>